<dbReference type="GO" id="GO:0046872">
    <property type="term" value="F:metal ion binding"/>
    <property type="evidence" value="ECO:0007669"/>
    <property type="project" value="UniProtKB-KW"/>
</dbReference>
<dbReference type="InterPro" id="IPR043594">
    <property type="entry name" value="HMGL"/>
</dbReference>
<dbReference type="InterPro" id="IPR000891">
    <property type="entry name" value="PYR_CT"/>
</dbReference>
<keyword evidence="5" id="KW-0456">Lyase</keyword>
<dbReference type="FunFam" id="3.20.20.70:FF:000201">
    <property type="entry name" value="Hydroxymethylglutaryl-CoA lyase"/>
    <property type="match status" value="1"/>
</dbReference>
<accession>A0A7S3PHY7</accession>
<dbReference type="GO" id="GO:0004419">
    <property type="term" value="F:hydroxymethylglutaryl-CoA lyase activity"/>
    <property type="evidence" value="ECO:0007669"/>
    <property type="project" value="UniProtKB-EC"/>
</dbReference>
<evidence type="ECO:0000256" key="4">
    <source>
        <dbReference type="ARBA" id="ARBA00022723"/>
    </source>
</evidence>
<proteinExistence type="inferred from homology"/>
<dbReference type="PROSITE" id="PS50991">
    <property type="entry name" value="PYR_CT"/>
    <property type="match status" value="1"/>
</dbReference>
<dbReference type="PANTHER" id="PTHR42738:SF7">
    <property type="entry name" value="HYDROXYMETHYLGLUTARYL-COA LYASE"/>
    <property type="match status" value="1"/>
</dbReference>
<name>A0A7S3PHY7_9STRA</name>
<comment type="pathway">
    <text evidence="1">Metabolic intermediate metabolism; (S)-3-hydroxy-3-methylglutaryl-CoA degradation; acetoacetate from (S)-3-hydroxy-3-methylglutaryl-CoA: step 1/1.</text>
</comment>
<evidence type="ECO:0000256" key="3">
    <source>
        <dbReference type="ARBA" id="ARBA00012910"/>
    </source>
</evidence>
<evidence type="ECO:0000259" key="7">
    <source>
        <dbReference type="PROSITE" id="PS50991"/>
    </source>
</evidence>
<dbReference type="CDD" id="cd07938">
    <property type="entry name" value="DRE_TIM_HMGL"/>
    <property type="match status" value="1"/>
</dbReference>
<dbReference type="Gene3D" id="3.20.20.70">
    <property type="entry name" value="Aldolase class I"/>
    <property type="match status" value="1"/>
</dbReference>
<sequence>MITSEQNEMALIRNPIHRWALASPIKLSISRNICKRRLSSNSLGISFPSEVTIVEVGPRDGLQNEKTIIPTQVKVELIDRLSNTGLKFIESASFVSERYVPQMGDHSKVMSQIKRKSGVMYPVLTPNMKGFEGALSANCEEVAVFAAASEGFSKANLNCTIEESFQRFVPLCEAAKEKNIRIRGYVSCVLGCPYDGYIQPQVVADVSKKLLDMGCYQVSLGDTIGIGNPGSTDSMLSVVKEQIPKELLAVHFHDTYGQALANILVALQHGISVVDSSVAGLGGCPFAKGATGNVATEDVVYMLHGMNISTGVDLNELVKVGEFISSYLGRDINSRVANALIAKRK</sequence>
<dbReference type="SUPFAM" id="SSF51569">
    <property type="entry name" value="Aldolase"/>
    <property type="match status" value="1"/>
</dbReference>
<evidence type="ECO:0000256" key="6">
    <source>
        <dbReference type="ARBA" id="ARBA00049877"/>
    </source>
</evidence>
<dbReference type="EC" id="4.1.3.4" evidence="3"/>
<dbReference type="UniPathway" id="UPA00896">
    <property type="reaction ID" value="UER00863"/>
</dbReference>
<dbReference type="AlphaFoldDB" id="A0A7S3PHY7"/>
<protein>
    <recommendedName>
        <fullName evidence="3">hydroxymethylglutaryl-CoA lyase</fullName>
        <ecNumber evidence="3">4.1.3.4</ecNumber>
    </recommendedName>
</protein>
<evidence type="ECO:0000313" key="8">
    <source>
        <dbReference type="EMBL" id="CAE0439995.1"/>
    </source>
</evidence>
<keyword evidence="4" id="KW-0479">Metal-binding</keyword>
<evidence type="ECO:0000256" key="1">
    <source>
        <dbReference type="ARBA" id="ARBA00005143"/>
    </source>
</evidence>
<reference evidence="8" key="1">
    <citation type="submission" date="2021-01" db="EMBL/GenBank/DDBJ databases">
        <authorList>
            <person name="Corre E."/>
            <person name="Pelletier E."/>
            <person name="Niang G."/>
            <person name="Scheremetjew M."/>
            <person name="Finn R."/>
            <person name="Kale V."/>
            <person name="Holt S."/>
            <person name="Cochrane G."/>
            <person name="Meng A."/>
            <person name="Brown T."/>
            <person name="Cohen L."/>
        </authorList>
    </citation>
    <scope>NUCLEOTIDE SEQUENCE</scope>
    <source>
        <strain evidence="8">GSBS06</strain>
    </source>
</reference>
<dbReference type="InterPro" id="IPR013785">
    <property type="entry name" value="Aldolase_TIM"/>
</dbReference>
<dbReference type="GO" id="GO:0006552">
    <property type="term" value="P:L-leucine catabolic process"/>
    <property type="evidence" value="ECO:0007669"/>
    <property type="project" value="TreeGrafter"/>
</dbReference>
<dbReference type="Pfam" id="PF00682">
    <property type="entry name" value="HMGL-like"/>
    <property type="match status" value="1"/>
</dbReference>
<dbReference type="GO" id="GO:0046951">
    <property type="term" value="P:ketone body biosynthetic process"/>
    <property type="evidence" value="ECO:0007669"/>
    <property type="project" value="TreeGrafter"/>
</dbReference>
<evidence type="ECO:0000256" key="2">
    <source>
        <dbReference type="ARBA" id="ARBA00009405"/>
    </source>
</evidence>
<gene>
    <name evidence="8" type="ORF">ASTO00021_LOCUS10150</name>
</gene>
<comment type="similarity">
    <text evidence="2">Belongs to the HMG-CoA lyase family.</text>
</comment>
<feature type="domain" description="Pyruvate carboxyltransferase" evidence="7">
    <location>
        <begin position="51"/>
        <end position="318"/>
    </location>
</feature>
<evidence type="ECO:0000256" key="5">
    <source>
        <dbReference type="ARBA" id="ARBA00023239"/>
    </source>
</evidence>
<comment type="catalytic activity">
    <reaction evidence="6">
        <text>(3S)-3-hydroxy-3-methylglutaryl-CoA = acetoacetate + acetyl-CoA</text>
        <dbReference type="Rhea" id="RHEA:24404"/>
        <dbReference type="ChEBI" id="CHEBI:13705"/>
        <dbReference type="ChEBI" id="CHEBI:43074"/>
        <dbReference type="ChEBI" id="CHEBI:57288"/>
        <dbReference type="EC" id="4.1.3.4"/>
    </reaction>
</comment>
<dbReference type="EMBL" id="HBIN01013436">
    <property type="protein sequence ID" value="CAE0439995.1"/>
    <property type="molecule type" value="Transcribed_RNA"/>
</dbReference>
<dbReference type="PANTHER" id="PTHR42738">
    <property type="entry name" value="HYDROXYMETHYLGLUTARYL-COA LYASE"/>
    <property type="match status" value="1"/>
</dbReference>
<dbReference type="NCBIfam" id="NF004283">
    <property type="entry name" value="PRK05692.1"/>
    <property type="match status" value="1"/>
</dbReference>
<organism evidence="8">
    <name type="scientific">Aplanochytrium stocchinoi</name>
    <dbReference type="NCBI Taxonomy" id="215587"/>
    <lineage>
        <taxon>Eukaryota</taxon>
        <taxon>Sar</taxon>
        <taxon>Stramenopiles</taxon>
        <taxon>Bigyra</taxon>
        <taxon>Labyrinthulomycetes</taxon>
        <taxon>Thraustochytrida</taxon>
        <taxon>Thraustochytriidae</taxon>
        <taxon>Aplanochytrium</taxon>
    </lineage>
</organism>